<protein>
    <submittedName>
        <fullName evidence="1">Uncharacterized protein</fullName>
    </submittedName>
</protein>
<dbReference type="AlphaFoldDB" id="A0A916UI95"/>
<keyword evidence="2" id="KW-1185">Reference proteome</keyword>
<dbReference type="Proteomes" id="UP000651668">
    <property type="component" value="Unassembled WGS sequence"/>
</dbReference>
<dbReference type="PANTHER" id="PTHR41339">
    <property type="entry name" value="LIPL48"/>
    <property type="match status" value="1"/>
</dbReference>
<evidence type="ECO:0000313" key="2">
    <source>
        <dbReference type="Proteomes" id="UP000651668"/>
    </source>
</evidence>
<accession>A0A916UI95</accession>
<evidence type="ECO:0000313" key="1">
    <source>
        <dbReference type="EMBL" id="GGC73335.1"/>
    </source>
</evidence>
<organism evidence="1 2">
    <name type="scientific">Pedobacter quisquiliarum</name>
    <dbReference type="NCBI Taxonomy" id="1834438"/>
    <lineage>
        <taxon>Bacteria</taxon>
        <taxon>Pseudomonadati</taxon>
        <taxon>Bacteroidota</taxon>
        <taxon>Sphingobacteriia</taxon>
        <taxon>Sphingobacteriales</taxon>
        <taxon>Sphingobacteriaceae</taxon>
        <taxon>Pedobacter</taxon>
    </lineage>
</organism>
<name>A0A916UI95_9SPHI</name>
<dbReference type="RefSeq" id="WP_188627612.1">
    <property type="nucleotide sequence ID" value="NZ_BMIL01000010.1"/>
</dbReference>
<sequence length="479" mass="51655">MNLNLKTSLLLALLCVSVLFSCKKDQDEYVPGPEKQALVLSGEITQPTTLTPDNEYILKGRVYVKGNVKLTIVAGTTITVEPAEKMEDKGALIITRGSKLDVNGTVDRPVVFTSAAATKAPGDWVGVIVLGKAATNGDGGVMHVAGMPETLDTEFGGVDEGDNSGTIKYLRLEYTGALNPANEEEWAIDYASGMMLGGVGNGTILENVMVKHSKDDGFQFVGGNVNAKYLISYDNGDDNFDFDRGYTGKLQFIISYRPSASKVGIRANGVESLNEKDALPGIVPYTHPVISNMTIVGPQGDQPEGDQSQGVYIRKNTRFTIQNSIIAGYTYGGLMLCPKTKPYLVGDWNEDNSEFRYNLVNADKQGWAFNYDDGPSGVKINPDADVAKWATETGSKTTKNRANNNELLTDIAGFMFNGLYQTGTAPDFRPQVGSPALKGVNFSSNGVNKVMDSMMKVAYRGALGSTDSWANTGSWANWD</sequence>
<dbReference type="EMBL" id="BMIL01000010">
    <property type="protein sequence ID" value="GGC73335.1"/>
    <property type="molecule type" value="Genomic_DNA"/>
</dbReference>
<dbReference type="PROSITE" id="PS51257">
    <property type="entry name" value="PROKAR_LIPOPROTEIN"/>
    <property type="match status" value="1"/>
</dbReference>
<reference evidence="1" key="1">
    <citation type="journal article" date="2014" name="Int. J. Syst. Evol. Microbiol.">
        <title>Complete genome sequence of Corynebacterium casei LMG S-19264T (=DSM 44701T), isolated from a smear-ripened cheese.</title>
        <authorList>
            <consortium name="US DOE Joint Genome Institute (JGI-PGF)"/>
            <person name="Walter F."/>
            <person name="Albersmeier A."/>
            <person name="Kalinowski J."/>
            <person name="Ruckert C."/>
        </authorList>
    </citation>
    <scope>NUCLEOTIDE SEQUENCE</scope>
    <source>
        <strain evidence="1">CGMCC 1.15343</strain>
    </source>
</reference>
<proteinExistence type="predicted"/>
<dbReference type="InterPro" id="IPR011050">
    <property type="entry name" value="Pectin_lyase_fold/virulence"/>
</dbReference>
<reference evidence="1" key="2">
    <citation type="submission" date="2020-09" db="EMBL/GenBank/DDBJ databases">
        <authorList>
            <person name="Sun Q."/>
            <person name="Zhou Y."/>
        </authorList>
    </citation>
    <scope>NUCLEOTIDE SEQUENCE</scope>
    <source>
        <strain evidence="1">CGMCC 1.15343</strain>
    </source>
</reference>
<dbReference type="SUPFAM" id="SSF51126">
    <property type="entry name" value="Pectin lyase-like"/>
    <property type="match status" value="1"/>
</dbReference>
<comment type="caution">
    <text evidence="1">The sequence shown here is derived from an EMBL/GenBank/DDBJ whole genome shotgun (WGS) entry which is preliminary data.</text>
</comment>
<gene>
    <name evidence="1" type="ORF">GCM10011387_28630</name>
</gene>
<dbReference type="PANTHER" id="PTHR41339:SF1">
    <property type="entry name" value="SECRETED PROTEIN"/>
    <property type="match status" value="1"/>
</dbReference>